<evidence type="ECO:0000313" key="12">
    <source>
        <dbReference type="EMBL" id="TMQ65032.1"/>
    </source>
</evidence>
<dbReference type="GO" id="GO:0008360">
    <property type="term" value="P:regulation of cell shape"/>
    <property type="evidence" value="ECO:0007669"/>
    <property type="project" value="UniProtKB-KW"/>
</dbReference>
<dbReference type="GO" id="GO:0005524">
    <property type="term" value="F:ATP binding"/>
    <property type="evidence" value="ECO:0007669"/>
    <property type="project" value="UniProtKB-KW"/>
</dbReference>
<dbReference type="Gene3D" id="3.40.50.720">
    <property type="entry name" value="NAD(P)-binding Rossmann-like Domain"/>
    <property type="match status" value="1"/>
</dbReference>
<dbReference type="Pfam" id="PF08245">
    <property type="entry name" value="Mur_ligase_M"/>
    <property type="match status" value="1"/>
</dbReference>
<evidence type="ECO:0000259" key="11">
    <source>
        <dbReference type="Pfam" id="PF08245"/>
    </source>
</evidence>
<dbReference type="InterPro" id="IPR036615">
    <property type="entry name" value="Mur_ligase_C_dom_sf"/>
</dbReference>
<dbReference type="GO" id="GO:0016881">
    <property type="term" value="F:acid-amino acid ligase activity"/>
    <property type="evidence" value="ECO:0007669"/>
    <property type="project" value="InterPro"/>
</dbReference>
<dbReference type="Proteomes" id="UP000317691">
    <property type="component" value="Unassembled WGS sequence"/>
</dbReference>
<dbReference type="GO" id="GO:0051301">
    <property type="term" value="P:cell division"/>
    <property type="evidence" value="ECO:0007669"/>
    <property type="project" value="UniProtKB-KW"/>
</dbReference>
<name>A0A538TN35_UNCEI</name>
<dbReference type="Pfam" id="PF02875">
    <property type="entry name" value="Mur_ligase_C"/>
    <property type="match status" value="1"/>
</dbReference>
<keyword evidence="4" id="KW-0067">ATP-binding</keyword>
<feature type="domain" description="Mur ligase C-terminal" evidence="10">
    <location>
        <begin position="322"/>
        <end position="453"/>
    </location>
</feature>
<evidence type="ECO:0000256" key="2">
    <source>
        <dbReference type="ARBA" id="ARBA00022618"/>
    </source>
</evidence>
<dbReference type="SUPFAM" id="SSF51984">
    <property type="entry name" value="MurCD N-terminal domain"/>
    <property type="match status" value="1"/>
</dbReference>
<dbReference type="Gene3D" id="3.40.1190.10">
    <property type="entry name" value="Mur-like, catalytic domain"/>
    <property type="match status" value="1"/>
</dbReference>
<evidence type="ECO:0000259" key="10">
    <source>
        <dbReference type="Pfam" id="PF02875"/>
    </source>
</evidence>
<evidence type="ECO:0000256" key="8">
    <source>
        <dbReference type="ARBA" id="ARBA00023316"/>
    </source>
</evidence>
<dbReference type="PANTHER" id="PTHR43445">
    <property type="entry name" value="UDP-N-ACETYLMURAMATE--L-ALANINE LIGASE-RELATED"/>
    <property type="match status" value="1"/>
</dbReference>
<dbReference type="SUPFAM" id="SSF53623">
    <property type="entry name" value="MurD-like peptide ligases, catalytic domain"/>
    <property type="match status" value="1"/>
</dbReference>
<dbReference type="InterPro" id="IPR004101">
    <property type="entry name" value="Mur_ligase_C"/>
</dbReference>
<feature type="domain" description="Mur ligase central" evidence="11">
    <location>
        <begin position="122"/>
        <end position="300"/>
    </location>
</feature>
<sequence length="489" mass="52103">MKPDLGAFPFRDRRYHFSGVGGSGMTPLAILAVSLGAEVTGSDRNLDRGLPLPSFSALRDGGVRLVPQDGSAVTPDLTAFVYSTAVETANPDFRRATELGVERIRRGSFLAGIAGARRAIAIAGTSGKSTVTAMTAHVLLEAGFDPTFLGGGAAVRLKGAVPPGSLRLGESDWFVVETDESDGSVAEFAPAIAVLTNLSRDHKEIDETARAFEALLENTRERAVIHSGDPILERVRCPDRLPRIYAAIEGVPTWAPADLVARSVRLSPDSVRFKVDRVEVSVPFPGAMTVENALLAIAAAVAAGVPLERAAAAMASFGGVRRRLEPIGAVDGIDVFDDFGHNPVKIRAALEALRPKGSLWVYYQPHGYAPTRFFKDELIETLRVVMRPQDHLLLAPIYDAGGTTDRSICSEEIVEALRKVHVDATLAATRAGAALEIAKRARAGDRAVVMGARDDTLPAFAREILAALEEHAGSRGEARAETPATRPAR</sequence>
<dbReference type="SUPFAM" id="SSF53244">
    <property type="entry name" value="MurD-like peptide ligases, peptide-binding domain"/>
    <property type="match status" value="1"/>
</dbReference>
<dbReference type="InterPro" id="IPR013221">
    <property type="entry name" value="Mur_ligase_cen"/>
</dbReference>
<dbReference type="GO" id="GO:0071555">
    <property type="term" value="P:cell wall organization"/>
    <property type="evidence" value="ECO:0007669"/>
    <property type="project" value="UniProtKB-KW"/>
</dbReference>
<keyword evidence="6" id="KW-0573">Peptidoglycan synthesis</keyword>
<dbReference type="InterPro" id="IPR036565">
    <property type="entry name" value="Mur-like_cat_sf"/>
</dbReference>
<dbReference type="Pfam" id="PF01225">
    <property type="entry name" value="Mur_ligase"/>
    <property type="match status" value="1"/>
</dbReference>
<keyword evidence="7" id="KW-0131">Cell cycle</keyword>
<accession>A0A538TN35</accession>
<evidence type="ECO:0000256" key="6">
    <source>
        <dbReference type="ARBA" id="ARBA00022984"/>
    </source>
</evidence>
<dbReference type="EMBL" id="VBOZ01000015">
    <property type="protein sequence ID" value="TMQ65032.1"/>
    <property type="molecule type" value="Genomic_DNA"/>
</dbReference>
<dbReference type="GO" id="GO:0009252">
    <property type="term" value="P:peptidoglycan biosynthetic process"/>
    <property type="evidence" value="ECO:0007669"/>
    <property type="project" value="UniProtKB-KW"/>
</dbReference>
<keyword evidence="5" id="KW-0133">Cell shape</keyword>
<keyword evidence="2" id="KW-0132">Cell division</keyword>
<evidence type="ECO:0000256" key="3">
    <source>
        <dbReference type="ARBA" id="ARBA00022741"/>
    </source>
</evidence>
<keyword evidence="8" id="KW-0961">Cell wall biogenesis/degradation</keyword>
<evidence type="ECO:0000256" key="4">
    <source>
        <dbReference type="ARBA" id="ARBA00022840"/>
    </source>
</evidence>
<feature type="domain" description="Mur ligase N-terminal catalytic" evidence="9">
    <location>
        <begin position="15"/>
        <end position="117"/>
    </location>
</feature>
<reference evidence="12 13" key="1">
    <citation type="journal article" date="2019" name="Nat. Microbiol.">
        <title>Mediterranean grassland soil C-N compound turnover is dependent on rainfall and depth, and is mediated by genomically divergent microorganisms.</title>
        <authorList>
            <person name="Diamond S."/>
            <person name="Andeer P.F."/>
            <person name="Li Z."/>
            <person name="Crits-Christoph A."/>
            <person name="Burstein D."/>
            <person name="Anantharaman K."/>
            <person name="Lane K.R."/>
            <person name="Thomas B.C."/>
            <person name="Pan C."/>
            <person name="Northen T.R."/>
            <person name="Banfield J.F."/>
        </authorList>
    </citation>
    <scope>NUCLEOTIDE SEQUENCE [LARGE SCALE GENOMIC DNA]</scope>
    <source>
        <strain evidence="12">WS_9</strain>
    </source>
</reference>
<evidence type="ECO:0000259" key="9">
    <source>
        <dbReference type="Pfam" id="PF01225"/>
    </source>
</evidence>
<comment type="caution">
    <text evidence="12">The sequence shown here is derived from an EMBL/GenBank/DDBJ whole genome shotgun (WGS) entry which is preliminary data.</text>
</comment>
<dbReference type="PANTHER" id="PTHR43445:SF3">
    <property type="entry name" value="UDP-N-ACETYLMURAMATE--L-ALANINE LIGASE"/>
    <property type="match status" value="1"/>
</dbReference>
<keyword evidence="1 12" id="KW-0436">Ligase</keyword>
<dbReference type="InterPro" id="IPR000713">
    <property type="entry name" value="Mur_ligase_N"/>
</dbReference>
<proteinExistence type="predicted"/>
<evidence type="ECO:0000313" key="13">
    <source>
        <dbReference type="Proteomes" id="UP000317691"/>
    </source>
</evidence>
<dbReference type="Gene3D" id="3.90.190.20">
    <property type="entry name" value="Mur ligase, C-terminal domain"/>
    <property type="match status" value="1"/>
</dbReference>
<dbReference type="InterPro" id="IPR050061">
    <property type="entry name" value="MurCDEF_pg_biosynth"/>
</dbReference>
<evidence type="ECO:0000256" key="5">
    <source>
        <dbReference type="ARBA" id="ARBA00022960"/>
    </source>
</evidence>
<protein>
    <submittedName>
        <fullName evidence="12">UDP-N-acetylmuramate--alanine ligase</fullName>
    </submittedName>
</protein>
<gene>
    <name evidence="12" type="ORF">E6K79_05925</name>
</gene>
<dbReference type="AlphaFoldDB" id="A0A538TN35"/>
<evidence type="ECO:0000256" key="7">
    <source>
        <dbReference type="ARBA" id="ARBA00023306"/>
    </source>
</evidence>
<organism evidence="12 13">
    <name type="scientific">Eiseniibacteriota bacterium</name>
    <dbReference type="NCBI Taxonomy" id="2212470"/>
    <lineage>
        <taxon>Bacteria</taxon>
        <taxon>Candidatus Eiseniibacteriota</taxon>
    </lineage>
</organism>
<evidence type="ECO:0000256" key="1">
    <source>
        <dbReference type="ARBA" id="ARBA00022598"/>
    </source>
</evidence>
<keyword evidence="3" id="KW-0547">Nucleotide-binding</keyword>